<reference evidence="2 3" key="1">
    <citation type="submission" date="2020-08" db="EMBL/GenBank/DDBJ databases">
        <title>Genomic Encyclopedia of Type Strains, Phase IV (KMG-IV): sequencing the most valuable type-strain genomes for metagenomic binning, comparative biology and taxonomic classification.</title>
        <authorList>
            <person name="Goeker M."/>
        </authorList>
    </citation>
    <scope>NUCLEOTIDE SEQUENCE [LARGE SCALE GENOMIC DNA]</scope>
    <source>
        <strain evidence="2 3">DSM 102189</strain>
    </source>
</reference>
<keyword evidence="1" id="KW-0732">Signal</keyword>
<organism evidence="2 3">
    <name type="scientific">Polymorphobacter multimanifer</name>
    <dbReference type="NCBI Taxonomy" id="1070431"/>
    <lineage>
        <taxon>Bacteria</taxon>
        <taxon>Pseudomonadati</taxon>
        <taxon>Pseudomonadota</taxon>
        <taxon>Alphaproteobacteria</taxon>
        <taxon>Sphingomonadales</taxon>
        <taxon>Sphingosinicellaceae</taxon>
        <taxon>Polymorphobacter</taxon>
    </lineage>
</organism>
<proteinExistence type="predicted"/>
<evidence type="ECO:0000256" key="1">
    <source>
        <dbReference type="SAM" id="SignalP"/>
    </source>
</evidence>
<sequence length="226" mass="24347">MRLLVLPALAVLLTAASLPVAVVDGRDPLRDAIVAAAGAQSPATVSFDRVTRLVRTGGGSTTRQVRVERWDGARWTLVSIDDQPPSSAERARAARSASVPGYHELARIVAAATERRVDSDGRTVLMVPVLPAGSVIADGKDISAHLQAEAVLGLRAGMPWVAQLRVLNRESFRLNMLIKVTEFEQVNDYKLDAQGQPRLVAQQNDSQGSMFGFSGGEKSEVVYAYR</sequence>
<feature type="chain" id="PRO_5032584055" evidence="1">
    <location>
        <begin position="22"/>
        <end position="226"/>
    </location>
</feature>
<dbReference type="EMBL" id="JACIIV010000018">
    <property type="protein sequence ID" value="MBB6228385.1"/>
    <property type="molecule type" value="Genomic_DNA"/>
</dbReference>
<name>A0A841LEZ4_9SPHN</name>
<dbReference type="Proteomes" id="UP000538147">
    <property type="component" value="Unassembled WGS sequence"/>
</dbReference>
<accession>A0A841LEZ4</accession>
<comment type="caution">
    <text evidence="2">The sequence shown here is derived from an EMBL/GenBank/DDBJ whole genome shotgun (WGS) entry which is preliminary data.</text>
</comment>
<evidence type="ECO:0000313" key="3">
    <source>
        <dbReference type="Proteomes" id="UP000538147"/>
    </source>
</evidence>
<gene>
    <name evidence="2" type="ORF">FHS79_002570</name>
</gene>
<keyword evidence="3" id="KW-1185">Reference proteome</keyword>
<dbReference type="RefSeq" id="WP_184200619.1">
    <property type="nucleotide sequence ID" value="NZ_JACIIV010000018.1"/>
</dbReference>
<evidence type="ECO:0000313" key="2">
    <source>
        <dbReference type="EMBL" id="MBB6228385.1"/>
    </source>
</evidence>
<protein>
    <submittedName>
        <fullName evidence="2">Uncharacterized protein</fullName>
    </submittedName>
</protein>
<feature type="signal peptide" evidence="1">
    <location>
        <begin position="1"/>
        <end position="21"/>
    </location>
</feature>
<dbReference type="AlphaFoldDB" id="A0A841LEZ4"/>